<evidence type="ECO:0000313" key="3">
    <source>
        <dbReference type="Proteomes" id="UP000018936"/>
    </source>
</evidence>
<comment type="caution">
    <text evidence="2">The sequence shown here is derived from an EMBL/GenBank/DDBJ whole genome shotgun (WGS) entry which is preliminary data.</text>
</comment>
<dbReference type="OrthoDB" id="10258692at2759"/>
<feature type="compositionally biased region" description="Polar residues" evidence="1">
    <location>
        <begin position="90"/>
        <end position="99"/>
    </location>
</feature>
<keyword evidence="2" id="KW-0675">Receptor</keyword>
<organism evidence="2 3">
    <name type="scientific">Ophiophagus hannah</name>
    <name type="common">King cobra</name>
    <name type="synonym">Naja hannah</name>
    <dbReference type="NCBI Taxonomy" id="8665"/>
    <lineage>
        <taxon>Eukaryota</taxon>
        <taxon>Metazoa</taxon>
        <taxon>Chordata</taxon>
        <taxon>Craniata</taxon>
        <taxon>Vertebrata</taxon>
        <taxon>Euteleostomi</taxon>
        <taxon>Lepidosauria</taxon>
        <taxon>Squamata</taxon>
        <taxon>Bifurcata</taxon>
        <taxon>Unidentata</taxon>
        <taxon>Episquamata</taxon>
        <taxon>Toxicofera</taxon>
        <taxon>Serpentes</taxon>
        <taxon>Colubroidea</taxon>
        <taxon>Elapidae</taxon>
        <taxon>Elapinae</taxon>
        <taxon>Ophiophagus</taxon>
    </lineage>
</organism>
<feature type="non-terminal residue" evidence="2">
    <location>
        <position position="1"/>
    </location>
</feature>
<sequence>MGLEAIIRKALMGKYDHRWDEPAPLSANAFNPLNASPSLPAVLPVTSAEGQIEEMHSSMPGSTPFPYNPLTVRLSTGVVTGPPPPTATVLQGNSGTQNHGWEEEPKPLLVSQYETLSDSE</sequence>
<gene>
    <name evidence="2" type="primary">Ncor2</name>
    <name evidence="2" type="ORF">L345_10472</name>
</gene>
<feature type="region of interest" description="Disordered" evidence="1">
    <location>
        <begin position="77"/>
        <end position="120"/>
    </location>
</feature>
<keyword evidence="3" id="KW-1185">Reference proteome</keyword>
<dbReference type="Proteomes" id="UP000018936">
    <property type="component" value="Unassembled WGS sequence"/>
</dbReference>
<accession>V8NNV9</accession>
<name>V8NNV9_OPHHA</name>
<dbReference type="AlphaFoldDB" id="V8NNV9"/>
<evidence type="ECO:0000313" key="2">
    <source>
        <dbReference type="EMBL" id="ETE63760.1"/>
    </source>
</evidence>
<dbReference type="EMBL" id="AZIM01002580">
    <property type="protein sequence ID" value="ETE63760.1"/>
    <property type="molecule type" value="Genomic_DNA"/>
</dbReference>
<reference evidence="2 3" key="1">
    <citation type="journal article" date="2013" name="Proc. Natl. Acad. Sci. U.S.A.">
        <title>The king cobra genome reveals dynamic gene evolution and adaptation in the snake venom system.</title>
        <authorList>
            <person name="Vonk F.J."/>
            <person name="Casewell N.R."/>
            <person name="Henkel C.V."/>
            <person name="Heimberg A.M."/>
            <person name="Jansen H.J."/>
            <person name="McCleary R.J."/>
            <person name="Kerkkamp H.M."/>
            <person name="Vos R.A."/>
            <person name="Guerreiro I."/>
            <person name="Calvete J.J."/>
            <person name="Wuster W."/>
            <person name="Woods A.E."/>
            <person name="Logan J.M."/>
            <person name="Harrison R.A."/>
            <person name="Castoe T.A."/>
            <person name="de Koning A.P."/>
            <person name="Pollock D.D."/>
            <person name="Yandell M."/>
            <person name="Calderon D."/>
            <person name="Renjifo C."/>
            <person name="Currier R.B."/>
            <person name="Salgado D."/>
            <person name="Pla D."/>
            <person name="Sanz L."/>
            <person name="Hyder A.S."/>
            <person name="Ribeiro J.M."/>
            <person name="Arntzen J.W."/>
            <person name="van den Thillart G.E."/>
            <person name="Boetzer M."/>
            <person name="Pirovano W."/>
            <person name="Dirks R.P."/>
            <person name="Spaink H.P."/>
            <person name="Duboule D."/>
            <person name="McGlinn E."/>
            <person name="Kini R.M."/>
            <person name="Richardson M.K."/>
        </authorList>
    </citation>
    <scope>NUCLEOTIDE SEQUENCE</scope>
    <source>
        <tissue evidence="2">Blood</tissue>
    </source>
</reference>
<evidence type="ECO:0000256" key="1">
    <source>
        <dbReference type="SAM" id="MobiDB-lite"/>
    </source>
</evidence>
<protein>
    <submittedName>
        <fullName evidence="2">Nuclear receptor corepressor 2</fullName>
    </submittedName>
</protein>
<proteinExistence type="predicted"/>